<comment type="function">
    <text evidence="3 4">Participates actively in the response to hyperosmotic and heat shock by preventing the aggregation of stress-denatured proteins, in association with DnaK and GrpE. It is the nucleotide exchange factor for DnaK and may function as a thermosensor. Unfolded proteins bind initially to DnaJ; upon interaction with the DnaJ-bound protein, DnaK hydrolyzes its bound ATP, resulting in the formation of a stable complex. GrpE releases ADP from DnaK; ATP binding to DnaK triggers the release of the substrate protein, thus completing the reaction cycle. Several rounds of ATP-dependent interactions between DnaJ, DnaK and GrpE are required for fully efficient folding.</text>
</comment>
<dbReference type="Gene3D" id="2.30.22.10">
    <property type="entry name" value="Head domain of nucleotide exchange factor GrpE"/>
    <property type="match status" value="1"/>
</dbReference>
<proteinExistence type="inferred from homology"/>
<feature type="coiled-coil region" evidence="6">
    <location>
        <begin position="42"/>
        <end position="69"/>
    </location>
</feature>
<sequence>MNKHQPHKKDAHKKDEKDVQADAPQQEADETAPEPQADAAQIAALNAEIADLKDKLGRLAADFENYRKRTAQEAAQAQGKGVSQAAEAMMPVYDDLERAMTMGGGDPAKLIPGLQNVQQKLVNIFSGLGLELTGKEGEAFDPQWHEAIQAIPGQHDDVIVQVYQPGFRMGDRMVRPARVIVSKKV</sequence>
<dbReference type="PROSITE" id="PS01071">
    <property type="entry name" value="GRPE"/>
    <property type="match status" value="1"/>
</dbReference>
<accession>A0ABV8A5Z6</accession>
<evidence type="ECO:0000256" key="1">
    <source>
        <dbReference type="ARBA" id="ARBA00009054"/>
    </source>
</evidence>
<dbReference type="EMBL" id="JBHRZF010000101">
    <property type="protein sequence ID" value="MFC3860820.1"/>
    <property type="molecule type" value="Genomic_DNA"/>
</dbReference>
<dbReference type="RefSeq" id="WP_380077124.1">
    <property type="nucleotide sequence ID" value="NZ_JBHRZF010000101.1"/>
</dbReference>
<evidence type="ECO:0000256" key="5">
    <source>
        <dbReference type="RuleBase" id="RU004478"/>
    </source>
</evidence>
<evidence type="ECO:0000256" key="3">
    <source>
        <dbReference type="HAMAP-Rule" id="MF_01151"/>
    </source>
</evidence>
<keyword evidence="9" id="KW-1185">Reference proteome</keyword>
<dbReference type="HAMAP" id="MF_01151">
    <property type="entry name" value="GrpE"/>
    <property type="match status" value="1"/>
</dbReference>
<comment type="subunit">
    <text evidence="3">Homodimer.</text>
</comment>
<dbReference type="InterPro" id="IPR000740">
    <property type="entry name" value="GrpE"/>
</dbReference>
<dbReference type="PRINTS" id="PR00773">
    <property type="entry name" value="GRPEPROTEIN"/>
</dbReference>
<keyword evidence="2 3" id="KW-0143">Chaperone</keyword>
<evidence type="ECO:0000313" key="9">
    <source>
        <dbReference type="Proteomes" id="UP001595748"/>
    </source>
</evidence>
<keyword evidence="6" id="KW-0175">Coiled coil</keyword>
<dbReference type="SUPFAM" id="SSF58014">
    <property type="entry name" value="Coiled-coil domain of nucleotide exchange factor GrpE"/>
    <property type="match status" value="1"/>
</dbReference>
<evidence type="ECO:0000313" key="8">
    <source>
        <dbReference type="EMBL" id="MFC3860820.1"/>
    </source>
</evidence>
<reference evidence="9" key="1">
    <citation type="journal article" date="2019" name="Int. J. Syst. Evol. Microbiol.">
        <title>The Global Catalogue of Microorganisms (GCM) 10K type strain sequencing project: providing services to taxonomists for standard genome sequencing and annotation.</title>
        <authorList>
            <consortium name="The Broad Institute Genomics Platform"/>
            <consortium name="The Broad Institute Genome Sequencing Center for Infectious Disease"/>
            <person name="Wu L."/>
            <person name="Ma J."/>
        </authorList>
    </citation>
    <scope>NUCLEOTIDE SEQUENCE [LARGE SCALE GENOMIC DNA]</scope>
    <source>
        <strain evidence="9">CCTCC AB 2013263</strain>
    </source>
</reference>
<protein>
    <recommendedName>
        <fullName evidence="3 4">Protein GrpE</fullName>
    </recommendedName>
    <alternativeName>
        <fullName evidence="3">HSP-70 cofactor</fullName>
    </alternativeName>
</protein>
<keyword evidence="3 4" id="KW-0346">Stress response</keyword>
<organism evidence="8 9">
    <name type="scientific">Deinococcus antarcticus</name>
    <dbReference type="NCBI Taxonomy" id="1298767"/>
    <lineage>
        <taxon>Bacteria</taxon>
        <taxon>Thermotogati</taxon>
        <taxon>Deinococcota</taxon>
        <taxon>Deinococci</taxon>
        <taxon>Deinococcales</taxon>
        <taxon>Deinococcaceae</taxon>
        <taxon>Deinococcus</taxon>
    </lineage>
</organism>
<comment type="caution">
    <text evidence="8">The sequence shown here is derived from an EMBL/GenBank/DDBJ whole genome shotgun (WGS) entry which is preliminary data.</text>
</comment>
<evidence type="ECO:0000256" key="4">
    <source>
        <dbReference type="RuleBase" id="RU000639"/>
    </source>
</evidence>
<evidence type="ECO:0000256" key="7">
    <source>
        <dbReference type="SAM" id="MobiDB-lite"/>
    </source>
</evidence>
<dbReference type="SUPFAM" id="SSF51064">
    <property type="entry name" value="Head domain of nucleotide exchange factor GrpE"/>
    <property type="match status" value="1"/>
</dbReference>
<dbReference type="InterPro" id="IPR013805">
    <property type="entry name" value="GrpE_CC"/>
</dbReference>
<name>A0ABV8A5Z6_9DEIO</name>
<evidence type="ECO:0000256" key="2">
    <source>
        <dbReference type="ARBA" id="ARBA00023186"/>
    </source>
</evidence>
<dbReference type="CDD" id="cd00446">
    <property type="entry name" value="GrpE"/>
    <property type="match status" value="1"/>
</dbReference>
<gene>
    <name evidence="3" type="primary">grpE</name>
    <name evidence="8" type="ORF">ACFOPQ_08590</name>
</gene>
<comment type="subcellular location">
    <subcellularLocation>
        <location evidence="3">Cytoplasm</location>
    </subcellularLocation>
</comment>
<dbReference type="InterPro" id="IPR009012">
    <property type="entry name" value="GrpE_head"/>
</dbReference>
<dbReference type="PANTHER" id="PTHR21237:SF23">
    <property type="entry name" value="GRPE PROTEIN HOMOLOG, MITOCHONDRIAL"/>
    <property type="match status" value="1"/>
</dbReference>
<dbReference type="PANTHER" id="PTHR21237">
    <property type="entry name" value="GRPE PROTEIN"/>
    <property type="match status" value="1"/>
</dbReference>
<keyword evidence="3" id="KW-0963">Cytoplasm</keyword>
<comment type="similarity">
    <text evidence="1 3 5">Belongs to the GrpE family.</text>
</comment>
<dbReference type="Proteomes" id="UP001595748">
    <property type="component" value="Unassembled WGS sequence"/>
</dbReference>
<evidence type="ECO:0000256" key="6">
    <source>
        <dbReference type="SAM" id="Coils"/>
    </source>
</evidence>
<dbReference type="Gene3D" id="3.90.20.20">
    <property type="match status" value="1"/>
</dbReference>
<feature type="compositionally biased region" description="Basic residues" evidence="7">
    <location>
        <begin position="1"/>
        <end position="11"/>
    </location>
</feature>
<dbReference type="Pfam" id="PF01025">
    <property type="entry name" value="GrpE"/>
    <property type="match status" value="1"/>
</dbReference>
<feature type="region of interest" description="Disordered" evidence="7">
    <location>
        <begin position="1"/>
        <end position="40"/>
    </location>
</feature>